<feature type="region of interest" description="Disordered" evidence="1">
    <location>
        <begin position="59"/>
        <end position="84"/>
    </location>
</feature>
<dbReference type="OrthoDB" id="1524221at2"/>
<organism evidence="2 3">
    <name type="scientific">Marixanthomonas spongiae</name>
    <dbReference type="NCBI Taxonomy" id="2174845"/>
    <lineage>
        <taxon>Bacteria</taxon>
        <taxon>Pseudomonadati</taxon>
        <taxon>Bacteroidota</taxon>
        <taxon>Flavobacteriia</taxon>
        <taxon>Flavobacteriales</taxon>
        <taxon>Flavobacteriaceae</taxon>
        <taxon>Marixanthomonas</taxon>
    </lineage>
</organism>
<name>A0A2U0HWC6_9FLAO</name>
<comment type="caution">
    <text evidence="2">The sequence shown here is derived from an EMBL/GenBank/DDBJ whole genome shotgun (WGS) entry which is preliminary data.</text>
</comment>
<accession>A0A2U0HWC6</accession>
<dbReference type="EMBL" id="QEHR01000010">
    <property type="protein sequence ID" value="PVW13173.1"/>
    <property type="molecule type" value="Genomic_DNA"/>
</dbReference>
<keyword evidence="3" id="KW-1185">Reference proteome</keyword>
<feature type="compositionally biased region" description="Low complexity" evidence="1">
    <location>
        <begin position="67"/>
        <end position="83"/>
    </location>
</feature>
<evidence type="ECO:0000256" key="1">
    <source>
        <dbReference type="SAM" id="MobiDB-lite"/>
    </source>
</evidence>
<protein>
    <recommendedName>
        <fullName evidence="4">DUF4412 domain-containing protein</fullName>
    </recommendedName>
</protein>
<evidence type="ECO:0008006" key="4">
    <source>
        <dbReference type="Google" id="ProtNLM"/>
    </source>
</evidence>
<evidence type="ECO:0000313" key="2">
    <source>
        <dbReference type="EMBL" id="PVW13173.1"/>
    </source>
</evidence>
<evidence type="ECO:0000313" key="3">
    <source>
        <dbReference type="Proteomes" id="UP000245962"/>
    </source>
</evidence>
<dbReference type="RefSeq" id="WP_116695358.1">
    <property type="nucleotide sequence ID" value="NZ_QEHR01000010.1"/>
</dbReference>
<proteinExistence type="predicted"/>
<reference evidence="2 3" key="1">
    <citation type="submission" date="2018-04" db="EMBL/GenBank/DDBJ databases">
        <title>Marixanthomonas spongiae HN-E44 sp. nov., isolated from a marine sponge.</title>
        <authorList>
            <person name="Luo L."/>
            <person name="Zhuang L."/>
        </authorList>
    </citation>
    <scope>NUCLEOTIDE SEQUENCE [LARGE SCALE GENOMIC DNA]</scope>
    <source>
        <strain evidence="2 3">HN-E44</strain>
    </source>
</reference>
<dbReference type="Proteomes" id="UP000245962">
    <property type="component" value="Unassembled WGS sequence"/>
</dbReference>
<sequence>MNTFKLTVIVGLFILPLSGQAQFFKKLKEKAENAIERTVLNKTDQEVSKGTNKTIDDVIKKDKKPSTETSETTSTTSKTTNTTEKTKDGLPIIKLGQDEVEVDATEAFKKAMGAKSITSLDDSYTFSYSVLYTMNNGSGGEQKALFFEPGKEYFGISFYDIETENIVLMDTEKQAMFLLVGDNVKTALPIANDHLLYSANYNSVPGKNTSNTNPKIEKLDYKKILGHLCRGYRITTDEGVLVVFIARNTPVQYKGGIAQTAYIPKSLYSGKNDMIMELAFQSNNPNEKPLTMICTNINAQKQTIKPTQYQQLIK</sequence>
<gene>
    <name evidence="2" type="ORF">DDV96_13780</name>
</gene>
<dbReference type="AlphaFoldDB" id="A0A2U0HWC6"/>